<protein>
    <recommendedName>
        <fullName evidence="3">WXG100 family type VII secretion target</fullName>
    </recommendedName>
</protein>
<sequence length="105" mass="11264">MVAESQFASKIAALNAAAQLHANGSRLQDAVARAAQLVQQTQQTAPLWGNDEAGRQYRANYAQCEQVLEATQRLAQVLSEVGKVSTKAVENLIEADDRANRVLGG</sequence>
<reference evidence="2" key="1">
    <citation type="journal article" date="2019" name="Int. J. Syst. Evol. Microbiol.">
        <title>The Global Catalogue of Microorganisms (GCM) 10K type strain sequencing project: providing services to taxonomists for standard genome sequencing and annotation.</title>
        <authorList>
            <consortium name="The Broad Institute Genomics Platform"/>
            <consortium name="The Broad Institute Genome Sequencing Center for Infectious Disease"/>
            <person name="Wu L."/>
            <person name="Ma J."/>
        </authorList>
    </citation>
    <scope>NUCLEOTIDE SEQUENCE [LARGE SCALE GENOMIC DNA]</scope>
    <source>
        <strain evidence="2">JCM 31037</strain>
    </source>
</reference>
<dbReference type="Proteomes" id="UP001597260">
    <property type="component" value="Unassembled WGS sequence"/>
</dbReference>
<proteinExistence type="predicted"/>
<dbReference type="RefSeq" id="WP_377576322.1">
    <property type="nucleotide sequence ID" value="NZ_JBHTMP010000061.1"/>
</dbReference>
<gene>
    <name evidence="1" type="ORF">ACFQ4H_27870</name>
</gene>
<keyword evidence="2" id="KW-1185">Reference proteome</keyword>
<comment type="caution">
    <text evidence="1">The sequence shown here is derived from an EMBL/GenBank/DDBJ whole genome shotgun (WGS) entry which is preliminary data.</text>
</comment>
<accession>A0ABW3YKH3</accession>
<dbReference type="EMBL" id="JBHTMP010000061">
    <property type="protein sequence ID" value="MFD1324909.1"/>
    <property type="molecule type" value="Genomic_DNA"/>
</dbReference>
<evidence type="ECO:0008006" key="3">
    <source>
        <dbReference type="Google" id="ProtNLM"/>
    </source>
</evidence>
<evidence type="ECO:0000313" key="1">
    <source>
        <dbReference type="EMBL" id="MFD1324909.1"/>
    </source>
</evidence>
<name>A0ABW3YKH3_9ACTN</name>
<dbReference type="Gene3D" id="1.10.287.1060">
    <property type="entry name" value="ESAT-6-like"/>
    <property type="match status" value="1"/>
</dbReference>
<organism evidence="1 2">
    <name type="scientific">Micromonospora sonneratiae</name>
    <dbReference type="NCBI Taxonomy" id="1184706"/>
    <lineage>
        <taxon>Bacteria</taxon>
        <taxon>Bacillati</taxon>
        <taxon>Actinomycetota</taxon>
        <taxon>Actinomycetes</taxon>
        <taxon>Micromonosporales</taxon>
        <taxon>Micromonosporaceae</taxon>
        <taxon>Micromonospora</taxon>
    </lineage>
</organism>
<evidence type="ECO:0000313" key="2">
    <source>
        <dbReference type="Proteomes" id="UP001597260"/>
    </source>
</evidence>